<dbReference type="SUPFAM" id="SSF81383">
    <property type="entry name" value="F-box domain"/>
    <property type="match status" value="1"/>
</dbReference>
<feature type="compositionally biased region" description="Polar residues" evidence="1">
    <location>
        <begin position="80"/>
        <end position="93"/>
    </location>
</feature>
<name>A0ABR0E4C2_ZASCE</name>
<protein>
    <recommendedName>
        <fullName evidence="4">F-box domain-containing protein</fullName>
    </recommendedName>
</protein>
<reference evidence="2 3" key="1">
    <citation type="journal article" date="2023" name="G3 (Bethesda)">
        <title>A chromosome-level genome assembly of Zasmidium syzygii isolated from banana leaves.</title>
        <authorList>
            <person name="van Westerhoven A.C."/>
            <person name="Mehrabi R."/>
            <person name="Talebi R."/>
            <person name="Steentjes M.B.F."/>
            <person name="Corcolon B."/>
            <person name="Chong P.A."/>
            <person name="Kema G.H.J."/>
            <person name="Seidl M.F."/>
        </authorList>
    </citation>
    <scope>NUCLEOTIDE SEQUENCE [LARGE SCALE GENOMIC DNA]</scope>
    <source>
        <strain evidence="2 3">P124</strain>
    </source>
</reference>
<comment type="caution">
    <text evidence="2">The sequence shown here is derived from an EMBL/GenBank/DDBJ whole genome shotgun (WGS) entry which is preliminary data.</text>
</comment>
<keyword evidence="3" id="KW-1185">Reference proteome</keyword>
<feature type="compositionally biased region" description="Polar residues" evidence="1">
    <location>
        <begin position="24"/>
        <end position="33"/>
    </location>
</feature>
<evidence type="ECO:0000256" key="1">
    <source>
        <dbReference type="SAM" id="MobiDB-lite"/>
    </source>
</evidence>
<organism evidence="2 3">
    <name type="scientific">Zasmidium cellare</name>
    <name type="common">Wine cellar mold</name>
    <name type="synonym">Racodium cellare</name>
    <dbReference type="NCBI Taxonomy" id="395010"/>
    <lineage>
        <taxon>Eukaryota</taxon>
        <taxon>Fungi</taxon>
        <taxon>Dikarya</taxon>
        <taxon>Ascomycota</taxon>
        <taxon>Pezizomycotina</taxon>
        <taxon>Dothideomycetes</taxon>
        <taxon>Dothideomycetidae</taxon>
        <taxon>Mycosphaerellales</taxon>
        <taxon>Mycosphaerellaceae</taxon>
        <taxon>Zasmidium</taxon>
    </lineage>
</organism>
<feature type="compositionally biased region" description="Polar residues" evidence="1">
    <location>
        <begin position="53"/>
        <end position="70"/>
    </location>
</feature>
<gene>
    <name evidence="2" type="ORF">PRZ48_012244</name>
</gene>
<feature type="region of interest" description="Disordered" evidence="1">
    <location>
        <begin position="1"/>
        <end position="104"/>
    </location>
</feature>
<dbReference type="InterPro" id="IPR036047">
    <property type="entry name" value="F-box-like_dom_sf"/>
</dbReference>
<dbReference type="Proteomes" id="UP001305779">
    <property type="component" value="Unassembled WGS sequence"/>
</dbReference>
<feature type="compositionally biased region" description="Low complexity" evidence="1">
    <location>
        <begin position="34"/>
        <end position="52"/>
    </location>
</feature>
<evidence type="ECO:0000313" key="3">
    <source>
        <dbReference type="Proteomes" id="UP001305779"/>
    </source>
</evidence>
<accession>A0ABR0E4C2</accession>
<proteinExistence type="predicted"/>
<dbReference type="EMBL" id="JAXOVC010000010">
    <property type="protein sequence ID" value="KAK4496264.1"/>
    <property type="molecule type" value="Genomic_DNA"/>
</dbReference>
<evidence type="ECO:0008006" key="4">
    <source>
        <dbReference type="Google" id="ProtNLM"/>
    </source>
</evidence>
<sequence>MASITQSGTELPKLERLQLADTRSPVSSNETNNSTVPSQSLTPPPQQTGLTTFASVSTTNNVLPSQSLTPPQKAGVTTLPPVSTNETSNNVLPGQSLPPPQKAGLMSLPPEVRLIVLEQLDSTKDLFAMAKVSKPFLAAVNDIDRGLSAKICAKEHTRLTESIPPPMLDFFGGWLKGLTILDALRRCFLYNGRPERIDISHRIYQLARFYERDHGVFAGPVPTLKKSYTEELLEYLLHLDAAKHPFGDKEWVQQSLKETMGGCRKTDANCPCETCKSVVGRDGQSAHCYIDVAVWKFELSGWDMEFPKRFFRETSAKATRKWATEEEWLNMVRSVLETPIQQFFKEEVVTANDSLAETIWAARGCETRLPTTSMDVFVAQTGLPQLDMSTNGWTCTYIPKASASQRRQLENISSTKSEDPTLDAITAVWKGSKVWKGTRGMRAAREYCLRSREETKTERLLDPDNKLLLAAVFEEMQVSRRRENEA</sequence>
<evidence type="ECO:0000313" key="2">
    <source>
        <dbReference type="EMBL" id="KAK4496264.1"/>
    </source>
</evidence>